<gene>
    <name evidence="2" type="ORF">AOQ84DRAFT_419459</name>
</gene>
<feature type="compositionally biased region" description="Acidic residues" evidence="1">
    <location>
        <begin position="221"/>
        <end position="233"/>
    </location>
</feature>
<dbReference type="Proteomes" id="UP000250140">
    <property type="component" value="Unassembled WGS sequence"/>
</dbReference>
<keyword evidence="3" id="KW-1185">Reference proteome</keyword>
<dbReference type="AlphaFoldDB" id="A0A8E2JWS0"/>
<proteinExistence type="predicted"/>
<feature type="compositionally biased region" description="Acidic residues" evidence="1">
    <location>
        <begin position="275"/>
        <end position="285"/>
    </location>
</feature>
<evidence type="ECO:0000256" key="1">
    <source>
        <dbReference type="SAM" id="MobiDB-lite"/>
    </source>
</evidence>
<reference evidence="2 3" key="1">
    <citation type="journal article" date="2016" name="Nat. Commun.">
        <title>Ectomycorrhizal ecology is imprinted in the genome of the dominant symbiotic fungus Cenococcum geophilum.</title>
        <authorList>
            <consortium name="DOE Joint Genome Institute"/>
            <person name="Peter M."/>
            <person name="Kohler A."/>
            <person name="Ohm R.A."/>
            <person name="Kuo A."/>
            <person name="Krutzmann J."/>
            <person name="Morin E."/>
            <person name="Arend M."/>
            <person name="Barry K.W."/>
            <person name="Binder M."/>
            <person name="Choi C."/>
            <person name="Clum A."/>
            <person name="Copeland A."/>
            <person name="Grisel N."/>
            <person name="Haridas S."/>
            <person name="Kipfer T."/>
            <person name="LaButti K."/>
            <person name="Lindquist E."/>
            <person name="Lipzen A."/>
            <person name="Maire R."/>
            <person name="Meier B."/>
            <person name="Mihaltcheva S."/>
            <person name="Molinier V."/>
            <person name="Murat C."/>
            <person name="Poggeler S."/>
            <person name="Quandt C.A."/>
            <person name="Sperisen C."/>
            <person name="Tritt A."/>
            <person name="Tisserant E."/>
            <person name="Crous P.W."/>
            <person name="Henrissat B."/>
            <person name="Nehls U."/>
            <person name="Egli S."/>
            <person name="Spatafora J.W."/>
            <person name="Grigoriev I.V."/>
            <person name="Martin F.M."/>
        </authorList>
    </citation>
    <scope>NUCLEOTIDE SEQUENCE [LARGE SCALE GENOMIC DNA]</scope>
    <source>
        <strain evidence="2 3">CBS 207.34</strain>
    </source>
</reference>
<dbReference type="PANTHER" id="PTHR37015">
    <property type="entry name" value="REVERSE TRANSCRIPTASE DOMAIN-CONTAINING PROTEIN"/>
    <property type="match status" value="1"/>
</dbReference>
<evidence type="ECO:0000313" key="2">
    <source>
        <dbReference type="EMBL" id="OCL12530.1"/>
    </source>
</evidence>
<dbReference type="PANTHER" id="PTHR37015:SF2">
    <property type="entry name" value="REVERSE TRANSCRIPTASE DOMAIN-CONTAINING PROTEIN"/>
    <property type="match status" value="1"/>
</dbReference>
<feature type="region of interest" description="Disordered" evidence="1">
    <location>
        <begin position="221"/>
        <end position="296"/>
    </location>
</feature>
<protein>
    <submittedName>
        <fullName evidence="2">Uncharacterized protein</fullName>
    </submittedName>
</protein>
<name>A0A8E2JWS0_9PEZI</name>
<sequence>MLLQHLSVQSLKHEYATLYGGLASKPLGDNLSMLEAFEEIPTGKKLESRAAWKRSAFKPYGVGRAAISAYLNHLFGQQDETKWGISEALKMLQQEVESFEADLATPLQFNHSSLKWAIQGLLKLNGTYNIHLHEDTLQAIFLQFIGVKWSVFLKRALKAFRRPPDAWKSSRKAMLRINRKRRDYYLGCQQKGPSIHSKRRSMHRKNYFLSQLPDFEDQEAVVHEGDEEAELEEDKPTGSRRTKETARMATGGAAPRKSHRKVRGSVSALARETVNDDSETQDDNDNTPKRPMDAKQSLLHPLSAEIIINTRMHGELTCFRSVFEDWNPLLPHGTVLAVLEFFGVSERWLAFFKKFFEAPLKFIDKPSQARIQRRGTPGSHSISDMLDGALLYRMHDDFWFWSPNYDKCVSAWDTVMTFIKTMDVSLNKAKTSAVRVGRDASKHLEIHPSLPASRIRWGFLCLHPQTGRFEIDQAMIDSHISELRLQLQGKTSSIFSWFQAWNTYAATFFAINFGKPANCYGRQHVDNMLSTHQRIHRTIFSSADGLGNGFLFFPIELSGPELKSSFVSLLQIRDTVLEHPSDLLDKFEENEHEAYCVTKTRFEKGDVDMYREECDDPDWEPESDKDVFMSFEEFTLYREEINYWYRWQLSEVFDTLLVQPTEEGIEPDANMLSGLKTIAGLQNPRGIFPQWHAMEPYWRWVAQIYGPEIMDQFGDFNVVNPGLLPMGLRRVWGQHVVRAHSEGVSERTSEMHSLEPSEIGQISFCCQILDQPSRGDECGAATPIGNIPLLRHAVTL</sequence>
<dbReference type="OrthoDB" id="74545at2759"/>
<dbReference type="EMBL" id="KV748868">
    <property type="protein sequence ID" value="OCL12530.1"/>
    <property type="molecule type" value="Genomic_DNA"/>
</dbReference>
<evidence type="ECO:0000313" key="3">
    <source>
        <dbReference type="Proteomes" id="UP000250140"/>
    </source>
</evidence>
<accession>A0A8E2JWS0</accession>
<feature type="compositionally biased region" description="Basic and acidic residues" evidence="1">
    <location>
        <begin position="234"/>
        <end position="246"/>
    </location>
</feature>
<organism evidence="2 3">
    <name type="scientific">Glonium stellatum</name>
    <dbReference type="NCBI Taxonomy" id="574774"/>
    <lineage>
        <taxon>Eukaryota</taxon>
        <taxon>Fungi</taxon>
        <taxon>Dikarya</taxon>
        <taxon>Ascomycota</taxon>
        <taxon>Pezizomycotina</taxon>
        <taxon>Dothideomycetes</taxon>
        <taxon>Pleosporomycetidae</taxon>
        <taxon>Gloniales</taxon>
        <taxon>Gloniaceae</taxon>
        <taxon>Glonium</taxon>
    </lineage>
</organism>